<sequence>MADHCLHVAGAAPGRFLTRALGLPQPAPLRRGSLETPAPAGPLPYLAAGPSAHAEGLGALLRATGTAVTDRAGRPVGIVVDATAVTTAAGLGEVHAALHPVVRSLAPGGRGLGVCGQSLLGA</sequence>
<dbReference type="EMBL" id="JACCCF010000001">
    <property type="protein sequence ID" value="NYE41406.1"/>
    <property type="molecule type" value="Genomic_DNA"/>
</dbReference>
<accession>A0A7J0C5J7</accession>
<evidence type="ECO:0000313" key="4">
    <source>
        <dbReference type="Proteomes" id="UP000530403"/>
    </source>
</evidence>
<proteinExistence type="predicted"/>
<gene>
    <name evidence="2" type="ORF">HEB29_002417</name>
    <name evidence="1" type="ORF">Sfulv_25720</name>
</gene>
<dbReference type="AlphaFoldDB" id="A0A7J0C5J7"/>
<evidence type="ECO:0000313" key="2">
    <source>
        <dbReference type="EMBL" id="NYE41406.1"/>
    </source>
</evidence>
<comment type="caution">
    <text evidence="1">The sequence shown here is derived from an EMBL/GenBank/DDBJ whole genome shotgun (WGS) entry which is preliminary data.</text>
</comment>
<dbReference type="Gene3D" id="3.40.50.720">
    <property type="entry name" value="NAD(P)-binding Rossmann-like Domain"/>
    <property type="match status" value="1"/>
</dbReference>
<dbReference type="Proteomes" id="UP000498980">
    <property type="component" value="Unassembled WGS sequence"/>
</dbReference>
<keyword evidence="3" id="KW-1185">Reference proteome</keyword>
<dbReference type="EMBL" id="BLWC01000001">
    <property type="protein sequence ID" value="GFM97761.1"/>
    <property type="molecule type" value="Genomic_DNA"/>
</dbReference>
<reference evidence="2 4" key="2">
    <citation type="submission" date="2020-07" db="EMBL/GenBank/DDBJ databases">
        <title>Sequencing the genomes of 1000 actinobacteria strains.</title>
        <authorList>
            <person name="Klenk H.-P."/>
        </authorList>
    </citation>
    <scope>NUCLEOTIDE SEQUENCE [LARGE SCALE GENOMIC DNA]</scope>
    <source>
        <strain evidence="2 4">DSM 41455</strain>
    </source>
</reference>
<evidence type="ECO:0000313" key="1">
    <source>
        <dbReference type="EMBL" id="GFM97761.1"/>
    </source>
</evidence>
<reference evidence="1 3" key="1">
    <citation type="submission" date="2020-05" db="EMBL/GenBank/DDBJ databases">
        <title>Whole genome shotgun sequence of Streptomyces fulvorobeus NBRC 15897.</title>
        <authorList>
            <person name="Komaki H."/>
            <person name="Tamura T."/>
        </authorList>
    </citation>
    <scope>NUCLEOTIDE SEQUENCE [LARGE SCALE GENOMIC DNA]</scope>
    <source>
        <strain evidence="1 3">NBRC 15897</strain>
    </source>
</reference>
<protein>
    <submittedName>
        <fullName evidence="1">Uncharacterized protein</fullName>
    </submittedName>
</protein>
<name>A0A7J0C5J7_9ACTN</name>
<evidence type="ECO:0000313" key="3">
    <source>
        <dbReference type="Proteomes" id="UP000498980"/>
    </source>
</evidence>
<dbReference type="Proteomes" id="UP000530403">
    <property type="component" value="Unassembled WGS sequence"/>
</dbReference>
<organism evidence="1 3">
    <name type="scientific">Streptomyces fulvorobeus</name>
    <dbReference type="NCBI Taxonomy" id="284028"/>
    <lineage>
        <taxon>Bacteria</taxon>
        <taxon>Bacillati</taxon>
        <taxon>Actinomycetota</taxon>
        <taxon>Actinomycetes</taxon>
        <taxon>Kitasatosporales</taxon>
        <taxon>Streptomycetaceae</taxon>
        <taxon>Streptomyces</taxon>
    </lineage>
</organism>